<dbReference type="PROSITE" id="PS01129">
    <property type="entry name" value="PSI_RLU"/>
    <property type="match status" value="1"/>
</dbReference>
<proteinExistence type="predicted"/>
<dbReference type="EMBL" id="CP002364">
    <property type="protein sequence ID" value="ADW18895.1"/>
    <property type="molecule type" value="Genomic_DNA"/>
</dbReference>
<sequence length="219" mass="24637">MTTQSLSVLYLDKELAVVDKPGGLLAVPGRGPDKQDCVVSRLRQMVPWCIEQPAVHRLDMDTAGVMVLGLTGAAHRHLSRQFAERRVEKQYLALLEGVVSGEKGEICLAFRLDPDNRPHQVYDAVRGKMGVSHWRRIEIRGQRTLVEFIPQTGRTHQLRLHASHPLGLGCPIVGDRLYGAGRDGDSLKLHATRLHFLHPATYRPMEFVSRAPFDWRQAN</sequence>
<dbReference type="InterPro" id="IPR050188">
    <property type="entry name" value="RluA_PseudoU_synthase"/>
</dbReference>
<dbReference type="PANTHER" id="PTHR21600:SF89">
    <property type="entry name" value="RIBOSOMAL LARGE SUBUNIT PSEUDOURIDINE SYNTHASE A"/>
    <property type="match status" value="1"/>
</dbReference>
<evidence type="ECO:0000313" key="2">
    <source>
        <dbReference type="EMBL" id="ADW18895.1"/>
    </source>
</evidence>
<dbReference type="GO" id="GO:0140098">
    <property type="term" value="F:catalytic activity, acting on RNA"/>
    <property type="evidence" value="ECO:0007669"/>
    <property type="project" value="UniProtKB-ARBA"/>
</dbReference>
<reference evidence="2 3" key="1">
    <citation type="journal article" date="2011" name="Stand. Genomic Sci.">
        <title>Complete genome sequence of Desulfobulbus propionicus type strain (1pr3).</title>
        <authorList>
            <person name="Pagani I."/>
            <person name="Lapidus A."/>
            <person name="Nolan M."/>
            <person name="Lucas S."/>
            <person name="Hammon N."/>
            <person name="Deshpande S."/>
            <person name="Cheng J.F."/>
            <person name="Chertkov O."/>
            <person name="Davenport K."/>
            <person name="Tapia R."/>
            <person name="Han C."/>
            <person name="Goodwin L."/>
            <person name="Pitluck S."/>
            <person name="Liolios K."/>
            <person name="Mavromatis K."/>
            <person name="Ivanova N."/>
            <person name="Mikhailova N."/>
            <person name="Pati A."/>
            <person name="Chen A."/>
            <person name="Palaniappan K."/>
            <person name="Land M."/>
            <person name="Hauser L."/>
            <person name="Chang Y.J."/>
            <person name="Jeffries C.D."/>
            <person name="Detter J.C."/>
            <person name="Brambilla E."/>
            <person name="Kannan K.P."/>
            <person name="Djao O.D."/>
            <person name="Rohde M."/>
            <person name="Pukall R."/>
            <person name="Spring S."/>
            <person name="Goker M."/>
            <person name="Sikorski J."/>
            <person name="Woyke T."/>
            <person name="Bristow J."/>
            <person name="Eisen J.A."/>
            <person name="Markowitz V."/>
            <person name="Hugenholtz P."/>
            <person name="Kyrpides N.C."/>
            <person name="Klenk H.P."/>
        </authorList>
    </citation>
    <scope>NUCLEOTIDE SEQUENCE [LARGE SCALE GENOMIC DNA]</scope>
    <source>
        <strain evidence="3">ATCC 33891 / DSM 2032 / 1pr3</strain>
    </source>
</reference>
<dbReference type="SUPFAM" id="SSF55120">
    <property type="entry name" value="Pseudouridine synthase"/>
    <property type="match status" value="1"/>
</dbReference>
<accession>A0A7U3YP04</accession>
<dbReference type="PANTHER" id="PTHR21600">
    <property type="entry name" value="MITOCHONDRIAL RNA PSEUDOURIDINE SYNTHASE"/>
    <property type="match status" value="1"/>
</dbReference>
<evidence type="ECO:0000259" key="1">
    <source>
        <dbReference type="Pfam" id="PF00849"/>
    </source>
</evidence>
<dbReference type="GO" id="GO:0009982">
    <property type="term" value="F:pseudouridine synthase activity"/>
    <property type="evidence" value="ECO:0007669"/>
    <property type="project" value="InterPro"/>
</dbReference>
<name>A0A7U3YP04_DESPD</name>
<evidence type="ECO:0000313" key="3">
    <source>
        <dbReference type="Proteomes" id="UP000006365"/>
    </source>
</evidence>
<organism evidence="2 3">
    <name type="scientific">Desulfobulbus propionicus (strain ATCC 33891 / DSM 2032 / VKM B-1956 / 1pr3)</name>
    <dbReference type="NCBI Taxonomy" id="577650"/>
    <lineage>
        <taxon>Bacteria</taxon>
        <taxon>Pseudomonadati</taxon>
        <taxon>Thermodesulfobacteriota</taxon>
        <taxon>Desulfobulbia</taxon>
        <taxon>Desulfobulbales</taxon>
        <taxon>Desulfobulbaceae</taxon>
        <taxon>Desulfobulbus</taxon>
    </lineage>
</organism>
<dbReference type="KEGG" id="dpr:Despr_2761"/>
<dbReference type="InterPro" id="IPR006145">
    <property type="entry name" value="PsdUridine_synth_RsuA/RluA"/>
</dbReference>
<keyword evidence="3" id="KW-1185">Reference proteome</keyword>
<protein>
    <submittedName>
        <fullName evidence="2">Pseudouridine synthase</fullName>
    </submittedName>
</protein>
<dbReference type="RefSeq" id="WP_015725421.1">
    <property type="nucleotide sequence ID" value="NC_014972.1"/>
</dbReference>
<dbReference type="InterPro" id="IPR006224">
    <property type="entry name" value="PsdUridine_synth_RluA-like_CS"/>
</dbReference>
<dbReference type="Pfam" id="PF00849">
    <property type="entry name" value="PseudoU_synth_2"/>
    <property type="match status" value="1"/>
</dbReference>
<dbReference type="InterPro" id="IPR020103">
    <property type="entry name" value="PsdUridine_synth_cat_dom_sf"/>
</dbReference>
<dbReference type="CDD" id="cd02869">
    <property type="entry name" value="PseudoU_synth_RluA_like"/>
    <property type="match status" value="1"/>
</dbReference>
<feature type="domain" description="Pseudouridine synthase RsuA/RluA-like" evidence="1">
    <location>
        <begin position="15"/>
        <end position="164"/>
    </location>
</feature>
<dbReference type="Proteomes" id="UP000006365">
    <property type="component" value="Chromosome"/>
</dbReference>
<gene>
    <name evidence="2" type="ordered locus">Despr_2761</name>
</gene>
<dbReference type="GO" id="GO:0003723">
    <property type="term" value="F:RNA binding"/>
    <property type="evidence" value="ECO:0007669"/>
    <property type="project" value="InterPro"/>
</dbReference>
<dbReference type="AlphaFoldDB" id="A0A7U3YP04"/>
<dbReference type="GO" id="GO:0000455">
    <property type="term" value="P:enzyme-directed rRNA pseudouridine synthesis"/>
    <property type="evidence" value="ECO:0007669"/>
    <property type="project" value="TreeGrafter"/>
</dbReference>
<dbReference type="Gene3D" id="3.30.2350.10">
    <property type="entry name" value="Pseudouridine synthase"/>
    <property type="match status" value="1"/>
</dbReference>